<keyword evidence="2" id="KW-0732">Signal</keyword>
<evidence type="ECO:0000256" key="1">
    <source>
        <dbReference type="SAM" id="MobiDB-lite"/>
    </source>
</evidence>
<organism evidence="3 4">
    <name type="scientific">Paractinoplanes toevensis</name>
    <dbReference type="NCBI Taxonomy" id="571911"/>
    <lineage>
        <taxon>Bacteria</taxon>
        <taxon>Bacillati</taxon>
        <taxon>Actinomycetota</taxon>
        <taxon>Actinomycetes</taxon>
        <taxon>Micromonosporales</taxon>
        <taxon>Micromonosporaceae</taxon>
        <taxon>Paractinoplanes</taxon>
    </lineage>
</organism>
<accession>A0A920BNR8</accession>
<comment type="caution">
    <text evidence="3">The sequence shown here is derived from an EMBL/GenBank/DDBJ whole genome shotgun (WGS) entry which is preliminary data.</text>
</comment>
<proteinExistence type="predicted"/>
<feature type="compositionally biased region" description="Low complexity" evidence="1">
    <location>
        <begin position="140"/>
        <end position="152"/>
    </location>
</feature>
<evidence type="ECO:0000313" key="4">
    <source>
        <dbReference type="Proteomes" id="UP000677082"/>
    </source>
</evidence>
<feature type="region of interest" description="Disordered" evidence="1">
    <location>
        <begin position="133"/>
        <end position="152"/>
    </location>
</feature>
<gene>
    <name evidence="3" type="ORF">Ato02nite_075660</name>
</gene>
<evidence type="ECO:0000313" key="3">
    <source>
        <dbReference type="EMBL" id="GIM95773.1"/>
    </source>
</evidence>
<dbReference type="Proteomes" id="UP000677082">
    <property type="component" value="Unassembled WGS sequence"/>
</dbReference>
<feature type="chain" id="PRO_5038093297" evidence="2">
    <location>
        <begin position="29"/>
        <end position="152"/>
    </location>
</feature>
<protein>
    <submittedName>
        <fullName evidence="3">Uncharacterized protein</fullName>
    </submittedName>
</protein>
<feature type="region of interest" description="Disordered" evidence="1">
    <location>
        <begin position="28"/>
        <end position="52"/>
    </location>
</feature>
<reference evidence="3 4" key="1">
    <citation type="submission" date="2021-03" db="EMBL/GenBank/DDBJ databases">
        <title>Whole genome shotgun sequence of Actinoplanes toevensis NBRC 105298.</title>
        <authorList>
            <person name="Komaki H."/>
            <person name="Tamura T."/>
        </authorList>
    </citation>
    <scope>NUCLEOTIDE SEQUENCE [LARGE SCALE GENOMIC DNA]</scope>
    <source>
        <strain evidence="3 4">NBRC 105298</strain>
    </source>
</reference>
<dbReference type="RefSeq" id="WP_213011474.1">
    <property type="nucleotide sequence ID" value="NZ_BOQN01000099.1"/>
</dbReference>
<name>A0A920BNR8_9ACTN</name>
<feature type="signal peptide" evidence="2">
    <location>
        <begin position="1"/>
        <end position="28"/>
    </location>
</feature>
<dbReference type="AlphaFoldDB" id="A0A920BNR8"/>
<keyword evidence="4" id="KW-1185">Reference proteome</keyword>
<dbReference type="EMBL" id="BOQN01000099">
    <property type="protein sequence ID" value="GIM95773.1"/>
    <property type="molecule type" value="Genomic_DNA"/>
</dbReference>
<evidence type="ECO:0000256" key="2">
    <source>
        <dbReference type="SAM" id="SignalP"/>
    </source>
</evidence>
<sequence length="152" mass="16227">MNKVARMIVMSGMAAAAALAFSAGPAAASSATPATPAPTASKATTESADRFGPSRSKVVNYFRDPRTCNRVGWIGERRNQWDSYNCFRVPFGFKRGWWALQVRWDNHGGFPGHHGGPIGFPGHHGGPIGFPGHHGGPIGFPGHQGPHFPAKK</sequence>
<feature type="compositionally biased region" description="Low complexity" evidence="1">
    <location>
        <begin position="28"/>
        <end position="46"/>
    </location>
</feature>